<sequence>MVEKLLEKAAKGRAKHYLPLATLLAVEHGLSKQEVLDLQWSDITLNYGETGIIRFYRTKTKVERVHRIMPRTRKALLARKAHISKMRKLRGISNKGDFVVGHLDGSRMSEFKSAWKSVCKSLGLKDFHFHDNRHTYCSNIIMAGGTLKHAKEMIGHKTLRMADRYSHLEAARENVIQDNLAAHYEAPKAMASKKRNT</sequence>
<accession>A0ABN6S3W0</accession>
<dbReference type="Pfam" id="PF00589">
    <property type="entry name" value="Phage_integrase"/>
    <property type="match status" value="1"/>
</dbReference>
<dbReference type="EMBL" id="AP026709">
    <property type="protein sequence ID" value="BDQ37055.1"/>
    <property type="molecule type" value="Genomic_DNA"/>
</dbReference>
<reference evidence="3 4" key="1">
    <citation type="submission" date="2022-08" db="EMBL/GenBank/DDBJ databases">
        <title>Genome Sequence of the sulphate-reducing bacterium, Pseudodesulfovibrio sp. SYK.</title>
        <authorList>
            <person name="Kondo R."/>
            <person name="Kataoka T."/>
        </authorList>
    </citation>
    <scope>NUCLEOTIDE SEQUENCE [LARGE SCALE GENOMIC DNA]</scope>
    <source>
        <strain evidence="3 4">SYK</strain>
    </source>
</reference>
<dbReference type="InterPro" id="IPR050090">
    <property type="entry name" value="Tyrosine_recombinase_XerCD"/>
</dbReference>
<dbReference type="Proteomes" id="UP001317742">
    <property type="component" value="Chromosome"/>
</dbReference>
<name>A0ABN6S3W0_9BACT</name>
<dbReference type="CDD" id="cd00796">
    <property type="entry name" value="INT_Rci_Hp1_C"/>
    <property type="match status" value="1"/>
</dbReference>
<dbReference type="PANTHER" id="PTHR30349">
    <property type="entry name" value="PHAGE INTEGRASE-RELATED"/>
    <property type="match status" value="1"/>
</dbReference>
<gene>
    <name evidence="3" type="ORF">SYK_14150</name>
</gene>
<organism evidence="3 4">
    <name type="scientific">Pseudodesulfovibrio nedwellii</name>
    <dbReference type="NCBI Taxonomy" id="2973072"/>
    <lineage>
        <taxon>Bacteria</taxon>
        <taxon>Pseudomonadati</taxon>
        <taxon>Thermodesulfobacteriota</taxon>
        <taxon>Desulfovibrionia</taxon>
        <taxon>Desulfovibrionales</taxon>
        <taxon>Desulfovibrionaceae</taxon>
    </lineage>
</organism>
<dbReference type="InterPro" id="IPR011010">
    <property type="entry name" value="DNA_brk_join_enz"/>
</dbReference>
<dbReference type="SUPFAM" id="SSF56349">
    <property type="entry name" value="DNA breaking-rejoining enzymes"/>
    <property type="match status" value="1"/>
</dbReference>
<evidence type="ECO:0000259" key="2">
    <source>
        <dbReference type="PROSITE" id="PS51898"/>
    </source>
</evidence>
<dbReference type="RefSeq" id="WP_281762922.1">
    <property type="nucleotide sequence ID" value="NZ_AP026709.1"/>
</dbReference>
<protein>
    <recommendedName>
        <fullName evidence="2">Tyr recombinase domain-containing protein</fullName>
    </recommendedName>
</protein>
<dbReference type="PROSITE" id="PS51898">
    <property type="entry name" value="TYR_RECOMBINASE"/>
    <property type="match status" value="1"/>
</dbReference>
<evidence type="ECO:0000313" key="4">
    <source>
        <dbReference type="Proteomes" id="UP001317742"/>
    </source>
</evidence>
<keyword evidence="4" id="KW-1185">Reference proteome</keyword>
<evidence type="ECO:0000313" key="3">
    <source>
        <dbReference type="EMBL" id="BDQ37055.1"/>
    </source>
</evidence>
<dbReference type="PANTHER" id="PTHR30349:SF64">
    <property type="entry name" value="PROPHAGE INTEGRASE INTD-RELATED"/>
    <property type="match status" value="1"/>
</dbReference>
<dbReference type="Gene3D" id="1.10.443.10">
    <property type="entry name" value="Intergrase catalytic core"/>
    <property type="match status" value="1"/>
</dbReference>
<dbReference type="InterPro" id="IPR013762">
    <property type="entry name" value="Integrase-like_cat_sf"/>
</dbReference>
<keyword evidence="1" id="KW-0233">DNA recombination</keyword>
<evidence type="ECO:0000256" key="1">
    <source>
        <dbReference type="ARBA" id="ARBA00023172"/>
    </source>
</evidence>
<proteinExistence type="predicted"/>
<dbReference type="InterPro" id="IPR002104">
    <property type="entry name" value="Integrase_catalytic"/>
</dbReference>
<feature type="domain" description="Tyr recombinase" evidence="2">
    <location>
        <begin position="1"/>
        <end position="178"/>
    </location>
</feature>